<feature type="compositionally biased region" description="Low complexity" evidence="1">
    <location>
        <begin position="96"/>
        <end position="114"/>
    </location>
</feature>
<evidence type="ECO:0000256" key="1">
    <source>
        <dbReference type="SAM" id="MobiDB-lite"/>
    </source>
</evidence>
<dbReference type="RefSeq" id="XP_007409213.1">
    <property type="nucleotide sequence ID" value="XM_007409151.1"/>
</dbReference>
<dbReference type="KEGG" id="mlr:MELLADRAFT_62586"/>
<keyword evidence="3" id="KW-1185">Reference proteome</keyword>
<feature type="region of interest" description="Disordered" evidence="1">
    <location>
        <begin position="1"/>
        <end position="45"/>
    </location>
</feature>
<feature type="compositionally biased region" description="Polar residues" evidence="1">
    <location>
        <begin position="1"/>
        <end position="10"/>
    </location>
</feature>
<sequence>MGAQTSTPTLPRSGLVFPSSGGPIAPFTNNGKSPLTSPVKDPLKRSNQLKSLITPSLIAKWNDAPAPPSASSSQSSSISAINPHINPLIFDSPQKTPSTVASTLSTATNSLTKTRSSTKRAATVADLDREDPDEGNGESFFSQ</sequence>
<dbReference type="InParanoid" id="F4RJG5"/>
<reference evidence="3" key="1">
    <citation type="journal article" date="2011" name="Proc. Natl. Acad. Sci. U.S.A.">
        <title>Obligate biotrophy features unraveled by the genomic analysis of rust fungi.</title>
        <authorList>
            <person name="Duplessis S."/>
            <person name="Cuomo C.A."/>
            <person name="Lin Y.-C."/>
            <person name="Aerts A."/>
            <person name="Tisserant E."/>
            <person name="Veneault-Fourrey C."/>
            <person name="Joly D.L."/>
            <person name="Hacquard S."/>
            <person name="Amselem J."/>
            <person name="Cantarel B.L."/>
            <person name="Chiu R."/>
            <person name="Coutinho P.M."/>
            <person name="Feau N."/>
            <person name="Field M."/>
            <person name="Frey P."/>
            <person name="Gelhaye E."/>
            <person name="Goldberg J."/>
            <person name="Grabherr M.G."/>
            <person name="Kodira C.D."/>
            <person name="Kohler A."/>
            <person name="Kuees U."/>
            <person name="Lindquist E.A."/>
            <person name="Lucas S.M."/>
            <person name="Mago R."/>
            <person name="Mauceli E."/>
            <person name="Morin E."/>
            <person name="Murat C."/>
            <person name="Pangilinan J.L."/>
            <person name="Park R."/>
            <person name="Pearson M."/>
            <person name="Quesneville H."/>
            <person name="Rouhier N."/>
            <person name="Sakthikumar S."/>
            <person name="Salamov A.A."/>
            <person name="Schmutz J."/>
            <person name="Selles B."/>
            <person name="Shapiro H."/>
            <person name="Tanguay P."/>
            <person name="Tuskan G.A."/>
            <person name="Henrissat B."/>
            <person name="Van de Peer Y."/>
            <person name="Rouze P."/>
            <person name="Ellis J.G."/>
            <person name="Dodds P.N."/>
            <person name="Schein J.E."/>
            <person name="Zhong S."/>
            <person name="Hamelin R.C."/>
            <person name="Grigoriev I.V."/>
            <person name="Szabo L.J."/>
            <person name="Martin F."/>
        </authorList>
    </citation>
    <scope>NUCLEOTIDE SEQUENCE [LARGE SCALE GENOMIC DNA]</scope>
    <source>
        <strain evidence="3">98AG31 / pathotype 3-4-7</strain>
    </source>
</reference>
<dbReference type="AlphaFoldDB" id="F4RJG5"/>
<accession>F4RJG5</accession>
<feature type="region of interest" description="Disordered" evidence="1">
    <location>
        <begin position="84"/>
        <end position="143"/>
    </location>
</feature>
<gene>
    <name evidence="2" type="ORF">MELLADRAFT_62586</name>
</gene>
<dbReference type="EMBL" id="GL883104">
    <property type="protein sequence ID" value="EGG07306.1"/>
    <property type="molecule type" value="Genomic_DNA"/>
</dbReference>
<evidence type="ECO:0000313" key="3">
    <source>
        <dbReference type="Proteomes" id="UP000001072"/>
    </source>
</evidence>
<organism evidence="3">
    <name type="scientific">Melampsora larici-populina (strain 98AG31 / pathotype 3-4-7)</name>
    <name type="common">Poplar leaf rust fungus</name>
    <dbReference type="NCBI Taxonomy" id="747676"/>
    <lineage>
        <taxon>Eukaryota</taxon>
        <taxon>Fungi</taxon>
        <taxon>Dikarya</taxon>
        <taxon>Basidiomycota</taxon>
        <taxon>Pucciniomycotina</taxon>
        <taxon>Pucciniomycetes</taxon>
        <taxon>Pucciniales</taxon>
        <taxon>Melampsoraceae</taxon>
        <taxon>Melampsora</taxon>
    </lineage>
</organism>
<name>F4RJG5_MELLP</name>
<dbReference type="HOGENOM" id="CLU_1806597_0_0_1"/>
<feature type="region of interest" description="Disordered" evidence="1">
    <location>
        <begin position="60"/>
        <end position="79"/>
    </location>
</feature>
<feature type="compositionally biased region" description="Polar residues" evidence="1">
    <location>
        <begin position="27"/>
        <end position="36"/>
    </location>
</feature>
<feature type="compositionally biased region" description="Low complexity" evidence="1">
    <location>
        <begin position="69"/>
        <end position="79"/>
    </location>
</feature>
<dbReference type="GeneID" id="18929939"/>
<dbReference type="Proteomes" id="UP000001072">
    <property type="component" value="Unassembled WGS sequence"/>
</dbReference>
<proteinExistence type="predicted"/>
<protein>
    <submittedName>
        <fullName evidence="2">Uncharacterized protein</fullName>
    </submittedName>
</protein>
<evidence type="ECO:0000313" key="2">
    <source>
        <dbReference type="EMBL" id="EGG07306.1"/>
    </source>
</evidence>
<dbReference type="VEuPathDB" id="FungiDB:MELLADRAFT_62586"/>